<proteinExistence type="predicted"/>
<feature type="region of interest" description="Disordered" evidence="1">
    <location>
        <begin position="1"/>
        <end position="26"/>
    </location>
</feature>
<reference evidence="2 3" key="1">
    <citation type="submission" date="2023-03" db="EMBL/GenBank/DDBJ databases">
        <title>High recombination rates correlate with genetic variation in Cardiocondyla obscurior ants.</title>
        <authorList>
            <person name="Errbii M."/>
        </authorList>
    </citation>
    <scope>NUCLEOTIDE SEQUENCE [LARGE SCALE GENOMIC DNA]</scope>
    <source>
        <strain evidence="2">Alpha-2009</strain>
        <tissue evidence="2">Whole body</tissue>
    </source>
</reference>
<keyword evidence="3" id="KW-1185">Reference proteome</keyword>
<gene>
    <name evidence="2" type="ORF">PUN28_006648</name>
</gene>
<comment type="caution">
    <text evidence="2">The sequence shown here is derived from an EMBL/GenBank/DDBJ whole genome shotgun (WGS) entry which is preliminary data.</text>
</comment>
<dbReference type="Proteomes" id="UP001430953">
    <property type="component" value="Unassembled WGS sequence"/>
</dbReference>
<feature type="compositionally biased region" description="Basic and acidic residues" evidence="1">
    <location>
        <begin position="45"/>
        <end position="58"/>
    </location>
</feature>
<sequence length="78" mass="9039">MRDRRDIAGNTRRQARSRSFARKERRSVTLLSSHLENLGVQSYSSRKEISTEEEKEAPTHTPVSRSGKAPFRTFVYID</sequence>
<dbReference type="EMBL" id="JADYXP020000005">
    <property type="protein sequence ID" value="KAL0124927.1"/>
    <property type="molecule type" value="Genomic_DNA"/>
</dbReference>
<dbReference type="AlphaFoldDB" id="A0AAW2GEN4"/>
<evidence type="ECO:0000256" key="1">
    <source>
        <dbReference type="SAM" id="MobiDB-lite"/>
    </source>
</evidence>
<protein>
    <submittedName>
        <fullName evidence="2">Uncharacterized protein</fullName>
    </submittedName>
</protein>
<name>A0AAW2GEN4_9HYME</name>
<feature type="region of interest" description="Disordered" evidence="1">
    <location>
        <begin position="42"/>
        <end position="72"/>
    </location>
</feature>
<evidence type="ECO:0000313" key="2">
    <source>
        <dbReference type="EMBL" id="KAL0124927.1"/>
    </source>
</evidence>
<evidence type="ECO:0000313" key="3">
    <source>
        <dbReference type="Proteomes" id="UP001430953"/>
    </source>
</evidence>
<feature type="compositionally biased region" description="Basic residues" evidence="1">
    <location>
        <begin position="13"/>
        <end position="25"/>
    </location>
</feature>
<organism evidence="2 3">
    <name type="scientific">Cardiocondyla obscurior</name>
    <dbReference type="NCBI Taxonomy" id="286306"/>
    <lineage>
        <taxon>Eukaryota</taxon>
        <taxon>Metazoa</taxon>
        <taxon>Ecdysozoa</taxon>
        <taxon>Arthropoda</taxon>
        <taxon>Hexapoda</taxon>
        <taxon>Insecta</taxon>
        <taxon>Pterygota</taxon>
        <taxon>Neoptera</taxon>
        <taxon>Endopterygota</taxon>
        <taxon>Hymenoptera</taxon>
        <taxon>Apocrita</taxon>
        <taxon>Aculeata</taxon>
        <taxon>Formicoidea</taxon>
        <taxon>Formicidae</taxon>
        <taxon>Myrmicinae</taxon>
        <taxon>Cardiocondyla</taxon>
    </lineage>
</organism>
<accession>A0AAW2GEN4</accession>